<dbReference type="InterPro" id="IPR052206">
    <property type="entry name" value="Retinol_saturase"/>
</dbReference>
<dbReference type="AlphaFoldDB" id="A0A9P1NLQ1"/>
<evidence type="ECO:0000256" key="1">
    <source>
        <dbReference type="ARBA" id="ARBA00022630"/>
    </source>
</evidence>
<evidence type="ECO:0000256" key="3">
    <source>
        <dbReference type="ARBA" id="ARBA00022827"/>
    </source>
</evidence>
<feature type="transmembrane region" description="Helical" evidence="6">
    <location>
        <begin position="20"/>
        <end position="45"/>
    </location>
</feature>
<keyword evidence="6" id="KW-0472">Membrane</keyword>
<evidence type="ECO:0000256" key="6">
    <source>
        <dbReference type="SAM" id="Phobius"/>
    </source>
</evidence>
<evidence type="ECO:0000256" key="5">
    <source>
        <dbReference type="ARBA" id="ARBA00023027"/>
    </source>
</evidence>
<dbReference type="PANTHER" id="PTHR46091:SF3">
    <property type="entry name" value="AMINE OXIDASE DOMAIN-CONTAINING PROTEIN"/>
    <property type="match status" value="1"/>
</dbReference>
<dbReference type="PANTHER" id="PTHR46091">
    <property type="entry name" value="BLR7054 PROTEIN"/>
    <property type="match status" value="1"/>
</dbReference>
<keyword evidence="4" id="KW-0521">NADP</keyword>
<protein>
    <submittedName>
        <fullName evidence="8">Phytoene dehydrogenase and related proteins putative membrane protein</fullName>
    </submittedName>
</protein>
<name>A0A9P1NLQ1_9PROT</name>
<keyword evidence="1" id="KW-0285">Flavoprotein</keyword>
<evidence type="ECO:0000259" key="7">
    <source>
        <dbReference type="Pfam" id="PF01593"/>
    </source>
</evidence>
<dbReference type="GO" id="GO:0016491">
    <property type="term" value="F:oxidoreductase activity"/>
    <property type="evidence" value="ECO:0007669"/>
    <property type="project" value="InterPro"/>
</dbReference>
<keyword evidence="5" id="KW-0520">NAD</keyword>
<evidence type="ECO:0000313" key="8">
    <source>
        <dbReference type="EMBL" id="CCC97747.1"/>
    </source>
</evidence>
<keyword evidence="9" id="KW-1185">Reference proteome</keyword>
<dbReference type="EMBL" id="HE577327">
    <property type="protein sequence ID" value="CCC97747.1"/>
    <property type="molecule type" value="Genomic_DNA"/>
</dbReference>
<dbReference type="Pfam" id="PF01593">
    <property type="entry name" value="Amino_oxidase"/>
    <property type="match status" value="1"/>
</dbReference>
<dbReference type="RefSeq" id="WP_014240015.1">
    <property type="nucleotide sequence ID" value="NC_016617.1"/>
</dbReference>
<dbReference type="Proteomes" id="UP000007319">
    <property type="component" value="Chromosome"/>
</dbReference>
<feature type="transmembrane region" description="Helical" evidence="6">
    <location>
        <begin position="121"/>
        <end position="143"/>
    </location>
</feature>
<keyword evidence="2" id="KW-0732">Signal</keyword>
<organism evidence="8 9">
    <name type="scientific">Azospirillum baldaniorum</name>
    <dbReference type="NCBI Taxonomy" id="1064539"/>
    <lineage>
        <taxon>Bacteria</taxon>
        <taxon>Pseudomonadati</taxon>
        <taxon>Pseudomonadota</taxon>
        <taxon>Alphaproteobacteria</taxon>
        <taxon>Rhodospirillales</taxon>
        <taxon>Azospirillaceae</taxon>
        <taxon>Azospirillum</taxon>
    </lineage>
</organism>
<dbReference type="Gene3D" id="3.50.50.60">
    <property type="entry name" value="FAD/NAD(P)-binding domain"/>
    <property type="match status" value="2"/>
</dbReference>
<dbReference type="SUPFAM" id="SSF51905">
    <property type="entry name" value="FAD/NAD(P)-binding domain"/>
    <property type="match status" value="1"/>
</dbReference>
<feature type="transmembrane region" description="Helical" evidence="6">
    <location>
        <begin position="57"/>
        <end position="75"/>
    </location>
</feature>
<gene>
    <name evidence="8" type="ORF">AZOBR_100133</name>
</gene>
<keyword evidence="6" id="KW-0812">Transmembrane</keyword>
<sequence length="684" mass="72332">MLLSKPIPQSIRILVGFSPWIAFGALQPAGHAAAVLAALLLSLTLCAHDWRARSPKAPELVAAVFFALLLLIGPLERMGMTVHLALAGMAFASLALGRPFTLPYARETTPPGLWHLPQFVAVNKAVTALWGVVFLAGAAGFAVTTEVGVVTSALATLAGILGNRHLPDWLVNRAVARRLAEREPYPWPAPAVLGQKDGVVVVGAGIGGLTAAALLAEAGVRVSVLEAHDRPGGYCSSWDRKVRLRDGTVGRFTFDAGVHDVSGTHPDGPVGHLLRTVGVADRVCWQPVHRAIVRNGVPQPLPGDAAGLAALIAREHPGSAAGAAAFVEEMRGVYRDLYRGCAETGLPHIPRDVAAMRAYPLECPQAFRWQDRGFLEMLEHYVPDAGARALLSSLTGYLSDRPERLGATRMAPIFGYFFDGGAYPEGGSQRLADALVEAIRAKGGEVRLRTPVRRILVEDGRAAGVETLDGKRIAAAAVISNADTRRTLLELVGEEHLPAGCAEHYRALRPSTSAFLVTLALDIRPDLPAMTFLRDDGIALALPSAHDASLAPPGCASLTLMRLEPAGGTWDRSAPDYREQKTREGEAMIATAATVIPDLERHILHRQEASAATFARYTLTTDGAIYGTDPALPAKSPVPGLLLAGGGVFPGPGVEACVISGRLAAEALVGPERARQAEDGRRAA</sequence>
<keyword evidence="6" id="KW-1133">Transmembrane helix</keyword>
<keyword evidence="3" id="KW-0274">FAD</keyword>
<dbReference type="InterPro" id="IPR036188">
    <property type="entry name" value="FAD/NAD-bd_sf"/>
</dbReference>
<reference evidence="8 9" key="1">
    <citation type="journal article" date="2011" name="PLoS Genet.">
        <title>Azospirillum genomes reveal transition of bacteria from aquatic to terrestrial environments.</title>
        <authorList>
            <person name="Wisniewski-Dye F."/>
            <person name="Borziak K."/>
            <person name="Khalsa-Moyers G."/>
            <person name="Alexandre G."/>
            <person name="Sukharnikov L.O."/>
            <person name="Wuichet K."/>
            <person name="Hurst G.B."/>
            <person name="McDonald W.H."/>
            <person name="Robertson J.S."/>
            <person name="Barbe V."/>
            <person name="Calteau A."/>
            <person name="Rouy Z."/>
            <person name="Mangenot S."/>
            <person name="Prigent-Combaret C."/>
            <person name="Normand P."/>
            <person name="Boyer M."/>
            <person name="Siguier P."/>
            <person name="Dessaux Y."/>
            <person name="Elmerich C."/>
            <person name="Condemine G."/>
            <person name="Krishnen G."/>
            <person name="Kennedy I."/>
            <person name="Paterson A.H."/>
            <person name="Gonzalez V."/>
            <person name="Mavingui P."/>
            <person name="Zhulin I.B."/>
        </authorList>
    </citation>
    <scope>NUCLEOTIDE SEQUENCE [LARGE SCALE GENOMIC DNA]</scope>
    <source>
        <strain evidence="8 9">Sp245</strain>
    </source>
</reference>
<dbReference type="InterPro" id="IPR002937">
    <property type="entry name" value="Amino_oxidase"/>
</dbReference>
<accession>A0A9P1NLQ1</accession>
<dbReference type="KEGG" id="abs:AZOBR_100133"/>
<evidence type="ECO:0000313" key="9">
    <source>
        <dbReference type="Proteomes" id="UP000007319"/>
    </source>
</evidence>
<feature type="domain" description="Amine oxidase" evidence="7">
    <location>
        <begin position="206"/>
        <end position="668"/>
    </location>
</feature>
<evidence type="ECO:0000256" key="2">
    <source>
        <dbReference type="ARBA" id="ARBA00022729"/>
    </source>
</evidence>
<proteinExistence type="predicted"/>
<feature type="transmembrane region" description="Helical" evidence="6">
    <location>
        <begin position="81"/>
        <end position="100"/>
    </location>
</feature>
<evidence type="ECO:0000256" key="4">
    <source>
        <dbReference type="ARBA" id="ARBA00022857"/>
    </source>
</evidence>